<gene>
    <name evidence="1" type="ORF">VNE69_01159</name>
</gene>
<protein>
    <submittedName>
        <fullName evidence="1">Uncharacterized protein</fullName>
    </submittedName>
</protein>
<evidence type="ECO:0000313" key="1">
    <source>
        <dbReference type="EMBL" id="WUR02220.1"/>
    </source>
</evidence>
<keyword evidence="2" id="KW-1185">Reference proteome</keyword>
<dbReference type="AlphaFoldDB" id="A0AAX4J899"/>
<reference evidence="1" key="1">
    <citation type="journal article" date="2024" name="BMC Genomics">
        <title>Functional annotation of a divergent genome using sequence and structure-based similarity.</title>
        <authorList>
            <person name="Svedberg D."/>
            <person name="Winiger R.R."/>
            <person name="Berg A."/>
            <person name="Sharma H."/>
            <person name="Tellgren-Roth C."/>
            <person name="Debrunner-Vossbrinck B.A."/>
            <person name="Vossbrinck C.R."/>
            <person name="Barandun J."/>
        </authorList>
    </citation>
    <scope>NUCLEOTIDE SEQUENCE</scope>
    <source>
        <strain evidence="1">Illinois isolate</strain>
    </source>
</reference>
<dbReference type="GeneID" id="90540023"/>
<name>A0AAX4J899_9MICR</name>
<dbReference type="EMBL" id="CP142726">
    <property type="protein sequence ID" value="WUR02220.1"/>
    <property type="molecule type" value="Genomic_DNA"/>
</dbReference>
<proteinExistence type="predicted"/>
<dbReference type="RefSeq" id="XP_065328365.1">
    <property type="nucleotide sequence ID" value="XM_065472293.1"/>
</dbReference>
<organism evidence="1 2">
    <name type="scientific">Vairimorpha necatrix</name>
    <dbReference type="NCBI Taxonomy" id="6039"/>
    <lineage>
        <taxon>Eukaryota</taxon>
        <taxon>Fungi</taxon>
        <taxon>Fungi incertae sedis</taxon>
        <taxon>Microsporidia</taxon>
        <taxon>Nosematidae</taxon>
        <taxon>Vairimorpha</taxon>
    </lineage>
</organism>
<dbReference type="Proteomes" id="UP001334084">
    <property type="component" value="Chromosome 1"/>
</dbReference>
<dbReference type="KEGG" id="vnx:VNE69_01159"/>
<sequence>MYKSFQNQKTIEKIFTQHKNTIFTKKKKIIYLENSSFIFSDIQSLKKFRDYIEILEGSIILRDILQNIAEYEITVMINRKFNNFELEFMHQLCHKNNYLVYNYEF</sequence>
<accession>A0AAX4J899</accession>
<evidence type="ECO:0000313" key="2">
    <source>
        <dbReference type="Proteomes" id="UP001334084"/>
    </source>
</evidence>